<feature type="transmembrane region" description="Helical" evidence="2">
    <location>
        <begin position="214"/>
        <end position="235"/>
    </location>
</feature>
<feature type="transmembrane region" description="Helical" evidence="2">
    <location>
        <begin position="36"/>
        <end position="58"/>
    </location>
</feature>
<keyword evidence="2" id="KW-0812">Transmembrane</keyword>
<dbReference type="Proteomes" id="UP001595914">
    <property type="component" value="Unassembled WGS sequence"/>
</dbReference>
<sequence>MTNTDTLDSDARPDADNGAQPHRSTSPTDRYSTRQIMVALVAGILLLQLGFITSYVAAFHQPTPHDIPIAVVAEAGLPAGIDQQVADRLNAIDSRPVEARVAANTFEARNLIDSREIMGAYVVSASGTDTLITASAAGSSAATALEAIFTEADAAEHRTFVVRDEVPVGVHDNRGLSGFYLAIGWVVGGYLLAAAIGLLIGAPRTRREAWTHTAVMAGYALVSGFLGALVTTNLLGTFTGHLLPLSLLGAGVVFATGMFTMGLRAVVGILAVPLAILIFVVLGNPSAGGAFGSNVLPGFYAAIGRWITPGAGTEGVRSIVYFGGTGIGQPSLTLVGYAVAGTAALIGMTTWRVRRSRGLDAAAGRS</sequence>
<keyword evidence="2" id="KW-0472">Membrane</keyword>
<name>A0ABV9FS12_9NOCA</name>
<accession>A0ABV9FS12</accession>
<evidence type="ECO:0000256" key="2">
    <source>
        <dbReference type="SAM" id="Phobius"/>
    </source>
</evidence>
<evidence type="ECO:0008006" key="5">
    <source>
        <dbReference type="Google" id="ProtNLM"/>
    </source>
</evidence>
<keyword evidence="4" id="KW-1185">Reference proteome</keyword>
<protein>
    <recommendedName>
        <fullName evidence="5">DUF3533 domain-containing protein</fullName>
    </recommendedName>
</protein>
<organism evidence="3 4">
    <name type="scientific">Rhodococcus kronopolitis</name>
    <dbReference type="NCBI Taxonomy" id="1460226"/>
    <lineage>
        <taxon>Bacteria</taxon>
        <taxon>Bacillati</taxon>
        <taxon>Actinomycetota</taxon>
        <taxon>Actinomycetes</taxon>
        <taxon>Mycobacteriales</taxon>
        <taxon>Nocardiaceae</taxon>
        <taxon>Rhodococcus</taxon>
    </lineage>
</organism>
<dbReference type="RefSeq" id="WP_378416076.1">
    <property type="nucleotide sequence ID" value="NZ_JBHSFO010000003.1"/>
</dbReference>
<proteinExistence type="predicted"/>
<evidence type="ECO:0000313" key="4">
    <source>
        <dbReference type="Proteomes" id="UP001595914"/>
    </source>
</evidence>
<feature type="transmembrane region" description="Helical" evidence="2">
    <location>
        <begin position="179"/>
        <end position="202"/>
    </location>
</feature>
<comment type="caution">
    <text evidence="3">The sequence shown here is derived from an EMBL/GenBank/DDBJ whole genome shotgun (WGS) entry which is preliminary data.</text>
</comment>
<feature type="transmembrane region" description="Helical" evidence="2">
    <location>
        <begin position="334"/>
        <end position="351"/>
    </location>
</feature>
<keyword evidence="2" id="KW-1133">Transmembrane helix</keyword>
<evidence type="ECO:0000256" key="1">
    <source>
        <dbReference type="SAM" id="MobiDB-lite"/>
    </source>
</evidence>
<evidence type="ECO:0000313" key="3">
    <source>
        <dbReference type="EMBL" id="MFC4603803.1"/>
    </source>
</evidence>
<feature type="region of interest" description="Disordered" evidence="1">
    <location>
        <begin position="1"/>
        <end position="30"/>
    </location>
</feature>
<dbReference type="EMBL" id="JBHSFO010000003">
    <property type="protein sequence ID" value="MFC4603803.1"/>
    <property type="molecule type" value="Genomic_DNA"/>
</dbReference>
<feature type="transmembrane region" description="Helical" evidence="2">
    <location>
        <begin position="266"/>
        <end position="287"/>
    </location>
</feature>
<gene>
    <name evidence="3" type="ORF">ACFO6S_08930</name>
</gene>
<reference evidence="4" key="1">
    <citation type="journal article" date="2019" name="Int. J. Syst. Evol. Microbiol.">
        <title>The Global Catalogue of Microorganisms (GCM) 10K type strain sequencing project: providing services to taxonomists for standard genome sequencing and annotation.</title>
        <authorList>
            <consortium name="The Broad Institute Genomics Platform"/>
            <consortium name="The Broad Institute Genome Sequencing Center for Infectious Disease"/>
            <person name="Wu L."/>
            <person name="Ma J."/>
        </authorList>
    </citation>
    <scope>NUCLEOTIDE SEQUENCE [LARGE SCALE GENOMIC DNA]</scope>
    <source>
        <strain evidence="4">CCUG 54520</strain>
    </source>
</reference>
<feature type="transmembrane region" description="Helical" evidence="2">
    <location>
        <begin position="241"/>
        <end position="259"/>
    </location>
</feature>